<protein>
    <recommendedName>
        <fullName evidence="14">Chitinase</fullName>
    </recommendedName>
</protein>
<comment type="catalytic activity">
    <reaction evidence="1">
        <text>Random endo-hydrolysis of N-acetyl-beta-D-glucosaminide (1-&gt;4)-beta-linkages in chitin and chitodextrins.</text>
        <dbReference type="EC" id="3.2.1.14"/>
    </reaction>
</comment>
<evidence type="ECO:0000313" key="12">
    <source>
        <dbReference type="EMBL" id="KAJ7752824.1"/>
    </source>
</evidence>
<keyword evidence="13" id="KW-1185">Reference proteome</keyword>
<evidence type="ECO:0000256" key="3">
    <source>
        <dbReference type="ARBA" id="ARBA00022801"/>
    </source>
</evidence>
<feature type="domain" description="WSC" evidence="10">
    <location>
        <begin position="270"/>
        <end position="363"/>
    </location>
</feature>
<dbReference type="Pfam" id="PF01822">
    <property type="entry name" value="WSC"/>
    <property type="match status" value="5"/>
</dbReference>
<dbReference type="Proteomes" id="UP001215280">
    <property type="component" value="Unassembled WGS sequence"/>
</dbReference>
<feature type="domain" description="WSC" evidence="10">
    <location>
        <begin position="503"/>
        <end position="596"/>
    </location>
</feature>
<evidence type="ECO:0000256" key="7">
    <source>
        <dbReference type="ARBA" id="ARBA00023326"/>
    </source>
</evidence>
<keyword evidence="5" id="KW-0119">Carbohydrate metabolism</keyword>
<feature type="signal peptide" evidence="9">
    <location>
        <begin position="1"/>
        <end position="18"/>
    </location>
</feature>
<comment type="caution">
    <text evidence="12">The sequence shown here is derived from an EMBL/GenBank/DDBJ whole genome shotgun (WGS) entry which is preliminary data.</text>
</comment>
<keyword evidence="6" id="KW-0326">Glycosidase</keyword>
<dbReference type="GO" id="GO:0000272">
    <property type="term" value="P:polysaccharide catabolic process"/>
    <property type="evidence" value="ECO:0007669"/>
    <property type="project" value="UniProtKB-KW"/>
</dbReference>
<evidence type="ECO:0000256" key="1">
    <source>
        <dbReference type="ARBA" id="ARBA00000822"/>
    </source>
</evidence>
<dbReference type="GO" id="GO:0008843">
    <property type="term" value="F:endochitinase activity"/>
    <property type="evidence" value="ECO:0007669"/>
    <property type="project" value="UniProtKB-EC"/>
</dbReference>
<dbReference type="InterPro" id="IPR001579">
    <property type="entry name" value="Glyco_hydro_18_chit_AS"/>
</dbReference>
<feature type="domain" description="WSC" evidence="10">
    <location>
        <begin position="151"/>
        <end position="244"/>
    </location>
</feature>
<dbReference type="InterPro" id="IPR001223">
    <property type="entry name" value="Glyco_hydro18_cat"/>
</dbReference>
<evidence type="ECO:0000256" key="8">
    <source>
        <dbReference type="SAM" id="MobiDB-lite"/>
    </source>
</evidence>
<dbReference type="Gene3D" id="3.20.20.80">
    <property type="entry name" value="Glycosidases"/>
    <property type="match status" value="1"/>
</dbReference>
<dbReference type="CDD" id="cd00598">
    <property type="entry name" value="GH18_chitinase-like"/>
    <property type="match status" value="1"/>
</dbReference>
<name>A0AAD7NB31_9AGAR</name>
<organism evidence="12 13">
    <name type="scientific">Mycena maculata</name>
    <dbReference type="NCBI Taxonomy" id="230809"/>
    <lineage>
        <taxon>Eukaryota</taxon>
        <taxon>Fungi</taxon>
        <taxon>Dikarya</taxon>
        <taxon>Basidiomycota</taxon>
        <taxon>Agaricomycotina</taxon>
        <taxon>Agaricomycetes</taxon>
        <taxon>Agaricomycetidae</taxon>
        <taxon>Agaricales</taxon>
        <taxon>Marasmiineae</taxon>
        <taxon>Mycenaceae</taxon>
        <taxon>Mycena</taxon>
    </lineage>
</organism>
<keyword evidence="9" id="KW-0732">Signal</keyword>
<dbReference type="PROSITE" id="PS51212">
    <property type="entry name" value="WSC"/>
    <property type="match status" value="5"/>
</dbReference>
<feature type="region of interest" description="Disordered" evidence="8">
    <location>
        <begin position="602"/>
        <end position="625"/>
    </location>
</feature>
<dbReference type="SMART" id="SM00321">
    <property type="entry name" value="WSC"/>
    <property type="match status" value="5"/>
</dbReference>
<gene>
    <name evidence="12" type="ORF">DFH07DRAFT_921710</name>
</gene>
<proteinExistence type="predicted"/>
<keyword evidence="4" id="KW-0146">Chitin degradation</keyword>
<feature type="chain" id="PRO_5041929412" description="Chitinase" evidence="9">
    <location>
        <begin position="19"/>
        <end position="916"/>
    </location>
</feature>
<dbReference type="InterPro" id="IPR051589">
    <property type="entry name" value="Sialate-O-sulfotransferase"/>
</dbReference>
<evidence type="ECO:0000313" key="13">
    <source>
        <dbReference type="Proteomes" id="UP001215280"/>
    </source>
</evidence>
<evidence type="ECO:0000256" key="9">
    <source>
        <dbReference type="SAM" id="SignalP"/>
    </source>
</evidence>
<dbReference type="PROSITE" id="PS01095">
    <property type="entry name" value="GH18_1"/>
    <property type="match status" value="1"/>
</dbReference>
<dbReference type="SUPFAM" id="SSF51445">
    <property type="entry name" value="(Trans)glycosidases"/>
    <property type="match status" value="1"/>
</dbReference>
<evidence type="ECO:0000259" key="11">
    <source>
        <dbReference type="PROSITE" id="PS51910"/>
    </source>
</evidence>
<sequence length="916" mass="93747">MRSRSFLTVFFYVSLTFALESSSWSLRSALRHASQKRANLNRLNSRAIPTGWSYVGCATDGSARALSYSFTSSSLTQDSCIATCDSLGYIYGAPEYTNQCYCGSTLANGLGVSTASAECNMPCAGNSSQICGGNYRMSLFQKTSSVATSAWTLTQACAVDTSSRVLQGYSVTISALTPALCQSTCASQGFTIAGVEDGSQCYCGNSFVGGTPATASTSDCSTPCGGDSSSTCGGAWRIQIYIASGATTTATTISTTTTTTSALASTSTGWVLSNACAVDTSARFLQGYSVTTSSLTPALCQFTCAGQGFTIAGVEYGSQCYCGNSFVGGTPATASTSDCNTPCAGDSSSTCGGSWLLQIYTASGATTTATTTSTTTASAPVSTSTGWVLSNACAVDTSSRILQGYSVTISALTPVLCQSTCASNGYTISGVEYGTQCYCGNSFVGGTPAAASTSDCSTPCGGDSSSACGGAWRIQIYTASGTTTTATTPSTTTSAPASTSTGWVLSNACAVDTSPRILEGYTVTTSSLTPALCQSTCASQGYTISGVEYGTQCYCGSSFVGGTPANASTSDCDTPCGGDSSSSCGGFWRIQIYTSAAATTSSSSTTTTTFTSSSTTTTTSTSSSAAPTATVTAPYFVLYGDQATSGTIGPPAVSAINGFNVFALSFLLTEGAYDKAAEWASLTDAQRQTIKTQYAAAGMKLIVSAFGSTDSPTTSGANAITTANTMAQWVVQYQLDGIDVDYEDFTAVNKGDGSAEAWLISFTTQLRSVLPQGTYIITHAPVAPWFAPNYWGGGGYLKVHQNVGSIIDWYNIQFYNQGDTEYTTCANLLTQSSTVFPQTALFQIAANGVPLTKLVLGKPATNASATNGYVAPSTLATCLSTAKGQGWTGGVSVWEYPGAAASWIATVRASSWPVGN</sequence>
<feature type="domain" description="GH18" evidence="11">
    <location>
        <begin position="630"/>
        <end position="916"/>
    </location>
</feature>
<dbReference type="EMBL" id="JARJLG010000073">
    <property type="protein sequence ID" value="KAJ7752824.1"/>
    <property type="molecule type" value="Genomic_DNA"/>
</dbReference>
<dbReference type="InterPro" id="IPR002889">
    <property type="entry name" value="WSC_carb-bd"/>
</dbReference>
<reference evidence="12" key="1">
    <citation type="submission" date="2023-03" db="EMBL/GenBank/DDBJ databases">
        <title>Massive genome expansion in bonnet fungi (Mycena s.s.) driven by repeated elements and novel gene families across ecological guilds.</title>
        <authorList>
            <consortium name="Lawrence Berkeley National Laboratory"/>
            <person name="Harder C.B."/>
            <person name="Miyauchi S."/>
            <person name="Viragh M."/>
            <person name="Kuo A."/>
            <person name="Thoen E."/>
            <person name="Andreopoulos B."/>
            <person name="Lu D."/>
            <person name="Skrede I."/>
            <person name="Drula E."/>
            <person name="Henrissat B."/>
            <person name="Morin E."/>
            <person name="Kohler A."/>
            <person name="Barry K."/>
            <person name="LaButti K."/>
            <person name="Morin E."/>
            <person name="Salamov A."/>
            <person name="Lipzen A."/>
            <person name="Mereny Z."/>
            <person name="Hegedus B."/>
            <person name="Baldrian P."/>
            <person name="Stursova M."/>
            <person name="Weitz H."/>
            <person name="Taylor A."/>
            <person name="Grigoriev I.V."/>
            <person name="Nagy L.G."/>
            <person name="Martin F."/>
            <person name="Kauserud H."/>
        </authorList>
    </citation>
    <scope>NUCLEOTIDE SEQUENCE</scope>
    <source>
        <strain evidence="12">CBHHK188m</strain>
    </source>
</reference>
<evidence type="ECO:0000256" key="6">
    <source>
        <dbReference type="ARBA" id="ARBA00023295"/>
    </source>
</evidence>
<feature type="domain" description="WSC" evidence="10">
    <location>
        <begin position="51"/>
        <end position="143"/>
    </location>
</feature>
<feature type="domain" description="WSC" evidence="10">
    <location>
        <begin position="387"/>
        <end position="480"/>
    </location>
</feature>
<evidence type="ECO:0000256" key="5">
    <source>
        <dbReference type="ARBA" id="ARBA00023277"/>
    </source>
</evidence>
<evidence type="ECO:0000256" key="4">
    <source>
        <dbReference type="ARBA" id="ARBA00023024"/>
    </source>
</evidence>
<keyword evidence="3" id="KW-0378">Hydrolase</keyword>
<dbReference type="PROSITE" id="PS51910">
    <property type="entry name" value="GH18_2"/>
    <property type="match status" value="1"/>
</dbReference>
<dbReference type="AlphaFoldDB" id="A0AAD7NB31"/>
<dbReference type="GO" id="GO:0006032">
    <property type="term" value="P:chitin catabolic process"/>
    <property type="evidence" value="ECO:0007669"/>
    <property type="project" value="UniProtKB-KW"/>
</dbReference>
<dbReference type="PANTHER" id="PTHR45964:SF5">
    <property type="entry name" value="WSCD FAMILY MEMBER CG9164"/>
    <property type="match status" value="1"/>
</dbReference>
<evidence type="ECO:0000259" key="10">
    <source>
        <dbReference type="PROSITE" id="PS51212"/>
    </source>
</evidence>
<keyword evidence="7" id="KW-0624">Polysaccharide degradation</keyword>
<accession>A0AAD7NB31</accession>
<evidence type="ECO:0000256" key="2">
    <source>
        <dbReference type="ARBA" id="ARBA00022737"/>
    </source>
</evidence>
<keyword evidence="2" id="KW-0677">Repeat</keyword>
<evidence type="ECO:0008006" key="14">
    <source>
        <dbReference type="Google" id="ProtNLM"/>
    </source>
</evidence>
<dbReference type="PANTHER" id="PTHR45964">
    <property type="entry name" value="WSCD FAMILY MEMBER CG9164"/>
    <property type="match status" value="1"/>
</dbReference>
<dbReference type="InterPro" id="IPR017853">
    <property type="entry name" value="GH"/>
</dbReference>